<dbReference type="VEuPathDB" id="FungiDB:AAP_04373"/>
<evidence type="ECO:0000313" key="3">
    <source>
        <dbReference type="Proteomes" id="UP000242877"/>
    </source>
</evidence>
<evidence type="ECO:0000313" key="2">
    <source>
        <dbReference type="EMBL" id="KZZ89618.1"/>
    </source>
</evidence>
<gene>
    <name evidence="2" type="ORF">AAP_04373</name>
</gene>
<dbReference type="OrthoDB" id="4202632at2759"/>
<dbReference type="EMBL" id="AZGZ01000020">
    <property type="protein sequence ID" value="KZZ89618.1"/>
    <property type="molecule type" value="Genomic_DNA"/>
</dbReference>
<reference evidence="2 3" key="1">
    <citation type="journal article" date="2016" name="Genome Biol. Evol.">
        <title>Divergent and convergent evolution of fungal pathogenicity.</title>
        <authorList>
            <person name="Shang Y."/>
            <person name="Xiao G."/>
            <person name="Zheng P."/>
            <person name="Cen K."/>
            <person name="Zhan S."/>
            <person name="Wang C."/>
        </authorList>
    </citation>
    <scope>NUCLEOTIDE SEQUENCE [LARGE SCALE GENOMIC DNA]</scope>
    <source>
        <strain evidence="2 3">ARSEF 7405</strain>
    </source>
</reference>
<comment type="caution">
    <text evidence="2">The sequence shown here is derived from an EMBL/GenBank/DDBJ whole genome shotgun (WGS) entry which is preliminary data.</text>
</comment>
<keyword evidence="3" id="KW-1185">Reference proteome</keyword>
<proteinExistence type="predicted"/>
<dbReference type="AlphaFoldDB" id="A0A167X4F9"/>
<keyword evidence="1" id="KW-0732">Signal</keyword>
<evidence type="ECO:0000256" key="1">
    <source>
        <dbReference type="SAM" id="SignalP"/>
    </source>
</evidence>
<sequence>MVSIKSLTTLLMVGLSTFVSAQEKPIPKNPECPERTSAFTTHYWPGDGLFHLDAAVYDKNCETMDKASYIYKATTLKGSLPKTLHMHNFTKNPDSIEVWVKYDEKLIRHPGTNCTHKPDNHKLICPMQFKC</sequence>
<organism evidence="2 3">
    <name type="scientific">Ascosphaera apis ARSEF 7405</name>
    <dbReference type="NCBI Taxonomy" id="392613"/>
    <lineage>
        <taxon>Eukaryota</taxon>
        <taxon>Fungi</taxon>
        <taxon>Dikarya</taxon>
        <taxon>Ascomycota</taxon>
        <taxon>Pezizomycotina</taxon>
        <taxon>Eurotiomycetes</taxon>
        <taxon>Eurotiomycetidae</taxon>
        <taxon>Onygenales</taxon>
        <taxon>Ascosphaeraceae</taxon>
        <taxon>Ascosphaera</taxon>
    </lineage>
</organism>
<feature type="chain" id="PRO_5007894225" evidence="1">
    <location>
        <begin position="22"/>
        <end position="131"/>
    </location>
</feature>
<dbReference type="Proteomes" id="UP000242877">
    <property type="component" value="Unassembled WGS sequence"/>
</dbReference>
<feature type="signal peptide" evidence="1">
    <location>
        <begin position="1"/>
        <end position="21"/>
    </location>
</feature>
<protein>
    <submittedName>
        <fullName evidence="2">Uncharacterized protein</fullName>
    </submittedName>
</protein>
<accession>A0A167X4F9</accession>
<name>A0A167X4F9_9EURO</name>